<evidence type="ECO:0000313" key="3">
    <source>
        <dbReference type="EMBL" id="TIX51108.1"/>
    </source>
</evidence>
<dbReference type="PANTHER" id="PTHR36919">
    <property type="entry name" value="BLR1215 PROTEIN"/>
    <property type="match status" value="1"/>
</dbReference>
<keyword evidence="1" id="KW-0732">Signal</keyword>
<dbReference type="PANTHER" id="PTHR36919:SF2">
    <property type="entry name" value="BLL6627 PROTEIN"/>
    <property type="match status" value="1"/>
</dbReference>
<reference evidence="3 4" key="1">
    <citation type="submission" date="2019-04" db="EMBL/GenBank/DDBJ databases">
        <title>Altererythrobacter aquimixticola sp. nov., isolated from sediment of junction between the ocean and a freshwater spring.</title>
        <authorList>
            <person name="Yoon J.-H."/>
        </authorList>
    </citation>
    <scope>NUCLEOTIDE SEQUENCE [LARGE SCALE GENOMIC DNA]</scope>
    <source>
        <strain evidence="3 4">SSKS-13</strain>
    </source>
</reference>
<dbReference type="AlphaFoldDB" id="A0A4T3F1Z5"/>
<comment type="caution">
    <text evidence="3">The sequence shown here is derived from an EMBL/GenBank/DDBJ whole genome shotgun (WGS) entry which is preliminary data.</text>
</comment>
<evidence type="ECO:0000256" key="1">
    <source>
        <dbReference type="SAM" id="SignalP"/>
    </source>
</evidence>
<dbReference type="Gene3D" id="2.40.128.520">
    <property type="match status" value="1"/>
</dbReference>
<evidence type="ECO:0000259" key="2">
    <source>
        <dbReference type="Pfam" id="PF09917"/>
    </source>
</evidence>
<dbReference type="EMBL" id="SSHH01000001">
    <property type="protein sequence ID" value="TIX51108.1"/>
    <property type="molecule type" value="Genomic_DNA"/>
</dbReference>
<accession>A0A4T3F1Z5</accession>
<proteinExistence type="predicted"/>
<sequence length="152" mass="16368">MIRTRSAASCVMGGMGRLIFASAAAALALAAPASAQSSIDGTYVDSGGYVEITVERCGSVRCGKITRIIRNKPGESNRDRHNDNPALRERPILGITLLQDLRWDDGAWRGEVYNPEDGGTYRTEVRPAAGGALEVKGCVAFICRTRLWPAKT</sequence>
<feature type="domain" description="DUF2147" evidence="2">
    <location>
        <begin position="49"/>
        <end position="148"/>
    </location>
</feature>
<protein>
    <submittedName>
        <fullName evidence="3">DUF2147 domain-containing protein</fullName>
    </submittedName>
</protein>
<gene>
    <name evidence="3" type="ORF">E5222_01085</name>
</gene>
<dbReference type="InterPro" id="IPR019223">
    <property type="entry name" value="DUF2147"/>
</dbReference>
<evidence type="ECO:0000313" key="4">
    <source>
        <dbReference type="Proteomes" id="UP000309389"/>
    </source>
</evidence>
<dbReference type="Proteomes" id="UP000309389">
    <property type="component" value="Unassembled WGS sequence"/>
</dbReference>
<feature type="signal peptide" evidence="1">
    <location>
        <begin position="1"/>
        <end position="35"/>
    </location>
</feature>
<keyword evidence="4" id="KW-1185">Reference proteome</keyword>
<name>A0A4T3F1Z5_9SPHN</name>
<dbReference type="OrthoDB" id="9811671at2"/>
<feature type="chain" id="PRO_5020210810" evidence="1">
    <location>
        <begin position="36"/>
        <end position="152"/>
    </location>
</feature>
<dbReference type="Pfam" id="PF09917">
    <property type="entry name" value="DUF2147"/>
    <property type="match status" value="1"/>
</dbReference>
<organism evidence="3 4">
    <name type="scientific">Alteraurantiacibacter aquimixticola</name>
    <dbReference type="NCBI Taxonomy" id="2489173"/>
    <lineage>
        <taxon>Bacteria</taxon>
        <taxon>Pseudomonadati</taxon>
        <taxon>Pseudomonadota</taxon>
        <taxon>Alphaproteobacteria</taxon>
        <taxon>Sphingomonadales</taxon>
        <taxon>Erythrobacteraceae</taxon>
        <taxon>Alteraurantiacibacter</taxon>
    </lineage>
</organism>